<dbReference type="SUPFAM" id="SSF53850">
    <property type="entry name" value="Periplasmic binding protein-like II"/>
    <property type="match status" value="1"/>
</dbReference>
<comment type="caution">
    <text evidence="5">The sequence shown here is derived from an EMBL/GenBank/DDBJ whole genome shotgun (WGS) entry which is preliminary data.</text>
</comment>
<evidence type="ECO:0000256" key="2">
    <source>
        <dbReference type="ARBA" id="ARBA00010742"/>
    </source>
</evidence>
<dbReference type="Gene3D" id="3.40.190.10">
    <property type="entry name" value="Periplasmic binding protein-like II"/>
    <property type="match status" value="2"/>
</dbReference>
<dbReference type="PANTHER" id="PTHR30024">
    <property type="entry name" value="ALIPHATIC SULFONATES-BINDING PROTEIN-RELATED"/>
    <property type="match status" value="1"/>
</dbReference>
<keyword evidence="3" id="KW-0732">Signal</keyword>
<feature type="domain" description="SsuA/THI5-like" evidence="4">
    <location>
        <begin position="45"/>
        <end position="254"/>
    </location>
</feature>
<dbReference type="Proteomes" id="UP001595843">
    <property type="component" value="Unassembled WGS sequence"/>
</dbReference>
<evidence type="ECO:0000259" key="4">
    <source>
        <dbReference type="Pfam" id="PF09084"/>
    </source>
</evidence>
<dbReference type="PROSITE" id="PS51257">
    <property type="entry name" value="PROKAR_LIPOPROTEIN"/>
    <property type="match status" value="1"/>
</dbReference>
<evidence type="ECO:0000256" key="1">
    <source>
        <dbReference type="ARBA" id="ARBA00004418"/>
    </source>
</evidence>
<dbReference type="EMBL" id="JBHSAP010000018">
    <property type="protein sequence ID" value="MFC4078413.1"/>
    <property type="molecule type" value="Genomic_DNA"/>
</dbReference>
<proteinExistence type="inferred from homology"/>
<evidence type="ECO:0000313" key="5">
    <source>
        <dbReference type="EMBL" id="MFC4078413.1"/>
    </source>
</evidence>
<accession>A0ABV8JN51</accession>
<dbReference type="InterPro" id="IPR015168">
    <property type="entry name" value="SsuA/THI5"/>
</dbReference>
<sequence>MRLVRIAFPLFLILFFTLIGCATDRSKGGLEKVQVVEVTHSLFYAPQYVAIKKGYFKEEGLDIQLTNGFGGDKTMAALLSGDADIVLVGAETGIYVTSRGAKDPVVAFAQLTQTDGTFLVSRKPAKDFEWKDLKGKTLLGQRKGGMPEMVSEHVQRKNGLKPHQDVNIIQNIDFKNLGSAFLSGTGDYAQLFEPLASKIEQEGKGTIVASFGKESGRLPYTVYLTREGYMKGHPQLIKGYIRALQKAQKWCESHKPEEIADTVQSFFPDTNRQIVVQVLERYQAQGSWATDPFIDKTEYGLLLDVMKEAGELPERVPYDQVIRMDLTNQVMKEPE</sequence>
<comment type="subcellular location">
    <subcellularLocation>
        <location evidence="1">Periplasm</location>
    </subcellularLocation>
</comment>
<gene>
    <name evidence="5" type="ORF">ACFOUO_16570</name>
</gene>
<name>A0ABV8JN51_9BACL</name>
<reference evidence="6" key="1">
    <citation type="journal article" date="2019" name="Int. J. Syst. Evol. Microbiol.">
        <title>The Global Catalogue of Microorganisms (GCM) 10K type strain sequencing project: providing services to taxonomists for standard genome sequencing and annotation.</title>
        <authorList>
            <consortium name="The Broad Institute Genomics Platform"/>
            <consortium name="The Broad Institute Genome Sequencing Center for Infectious Disease"/>
            <person name="Wu L."/>
            <person name="Ma J."/>
        </authorList>
    </citation>
    <scope>NUCLEOTIDE SEQUENCE [LARGE SCALE GENOMIC DNA]</scope>
    <source>
        <strain evidence="6">IBRC-M 10813</strain>
    </source>
</reference>
<protein>
    <submittedName>
        <fullName evidence="5">ABC transporter substrate-binding protein</fullName>
    </submittedName>
</protein>
<comment type="similarity">
    <text evidence="2">Belongs to the bacterial solute-binding protein SsuA/TauA family.</text>
</comment>
<organism evidence="5 6">
    <name type="scientific">Salinithrix halophila</name>
    <dbReference type="NCBI Taxonomy" id="1485204"/>
    <lineage>
        <taxon>Bacteria</taxon>
        <taxon>Bacillati</taxon>
        <taxon>Bacillota</taxon>
        <taxon>Bacilli</taxon>
        <taxon>Bacillales</taxon>
        <taxon>Thermoactinomycetaceae</taxon>
        <taxon>Salinithrix</taxon>
    </lineage>
</organism>
<dbReference type="PANTHER" id="PTHR30024:SF47">
    <property type="entry name" value="TAURINE-BINDING PERIPLASMIC PROTEIN"/>
    <property type="match status" value="1"/>
</dbReference>
<evidence type="ECO:0000313" key="6">
    <source>
        <dbReference type="Proteomes" id="UP001595843"/>
    </source>
</evidence>
<dbReference type="RefSeq" id="WP_380706218.1">
    <property type="nucleotide sequence ID" value="NZ_JBHSAP010000018.1"/>
</dbReference>
<dbReference type="Pfam" id="PF09084">
    <property type="entry name" value="NMT1"/>
    <property type="match status" value="1"/>
</dbReference>
<keyword evidence="6" id="KW-1185">Reference proteome</keyword>
<evidence type="ECO:0000256" key="3">
    <source>
        <dbReference type="ARBA" id="ARBA00022729"/>
    </source>
</evidence>